<sequence length="219" mass="25758">MHVEDKFAHNWLIKKVVNDRVKKDLSLLRGRVYDLGCGVRPYEQDIMKQAREYFGVDWSNCIHGQNCDVVPDLNNKLPIDSDVADTVVSFEVLEHLSEPQTMLNESNRILKRQGNVLLSVPFQWWVHEAPWDYYRYTRHGLDYMLKKAGFIDIYVEETTGFWEMGFLKLNYQTLPLIRGFVRGILIPFWWINQQINPLLSKHWKAENETAGYVVVAKKP</sequence>
<dbReference type="Gene3D" id="3.40.50.150">
    <property type="entry name" value="Vaccinia Virus protein VP39"/>
    <property type="match status" value="1"/>
</dbReference>
<evidence type="ECO:0000313" key="2">
    <source>
        <dbReference type="Proteomes" id="UP000494216"/>
    </source>
</evidence>
<dbReference type="Pfam" id="PF13489">
    <property type="entry name" value="Methyltransf_23"/>
    <property type="match status" value="1"/>
</dbReference>
<evidence type="ECO:0000313" key="1">
    <source>
        <dbReference type="EMBL" id="CAA9889567.1"/>
    </source>
</evidence>
<dbReference type="InterPro" id="IPR029063">
    <property type="entry name" value="SAM-dependent_MTases_sf"/>
</dbReference>
<dbReference type="RefSeq" id="WP_174624560.1">
    <property type="nucleotide sequence ID" value="NZ_CADCXN010000013.1"/>
</dbReference>
<accession>A0A8S0XQW0</accession>
<dbReference type="Proteomes" id="UP000494216">
    <property type="component" value="Unassembled WGS sequence"/>
</dbReference>
<comment type="caution">
    <text evidence="1">The sequence shown here is derived from an EMBL/GenBank/DDBJ whole genome shotgun (WGS) entry which is preliminary data.</text>
</comment>
<name>A0A8S0XQW0_9GAMM</name>
<protein>
    <recommendedName>
        <fullName evidence="3">Class I SAM-dependent methyltransferase</fullName>
    </recommendedName>
</protein>
<keyword evidence="2" id="KW-1185">Reference proteome</keyword>
<proteinExistence type="predicted"/>
<gene>
    <name evidence="1" type="ORF">METHB2_110066</name>
</gene>
<dbReference type="SUPFAM" id="SSF53335">
    <property type="entry name" value="S-adenosyl-L-methionine-dependent methyltransferases"/>
    <property type="match status" value="1"/>
</dbReference>
<dbReference type="EMBL" id="CADCXN010000013">
    <property type="protein sequence ID" value="CAA9889567.1"/>
    <property type="molecule type" value="Genomic_DNA"/>
</dbReference>
<organism evidence="1 2">
    <name type="scientific">Candidatus Methylobacter favarea</name>
    <dbReference type="NCBI Taxonomy" id="2707345"/>
    <lineage>
        <taxon>Bacteria</taxon>
        <taxon>Pseudomonadati</taxon>
        <taxon>Pseudomonadota</taxon>
        <taxon>Gammaproteobacteria</taxon>
        <taxon>Methylococcales</taxon>
        <taxon>Methylococcaceae</taxon>
        <taxon>Methylobacter</taxon>
    </lineage>
</organism>
<evidence type="ECO:0008006" key="3">
    <source>
        <dbReference type="Google" id="ProtNLM"/>
    </source>
</evidence>
<reference evidence="1 2" key="1">
    <citation type="submission" date="2020-02" db="EMBL/GenBank/DDBJ databases">
        <authorList>
            <person name="Hogendoorn C."/>
        </authorList>
    </citation>
    <scope>NUCLEOTIDE SEQUENCE [LARGE SCALE GENOMIC DNA]</scope>
    <source>
        <strain evidence="1">METHB21</strain>
    </source>
</reference>
<dbReference type="AlphaFoldDB" id="A0A8S0XQW0"/>